<organism evidence="1 2">
    <name type="scientific">Limnofasciculus baicalensis BBK-W-15</name>
    <dbReference type="NCBI Taxonomy" id="2699891"/>
    <lineage>
        <taxon>Bacteria</taxon>
        <taxon>Bacillati</taxon>
        <taxon>Cyanobacteriota</taxon>
        <taxon>Cyanophyceae</taxon>
        <taxon>Coleofasciculales</taxon>
        <taxon>Coleofasciculaceae</taxon>
        <taxon>Limnofasciculus</taxon>
        <taxon>Limnofasciculus baicalensis</taxon>
    </lineage>
</organism>
<dbReference type="AlphaFoldDB" id="A0AAE3GR94"/>
<comment type="caution">
    <text evidence="1">The sequence shown here is derived from an EMBL/GenBank/DDBJ whole genome shotgun (WGS) entry which is preliminary data.</text>
</comment>
<name>A0AAE3GR94_9CYAN</name>
<evidence type="ECO:0000313" key="2">
    <source>
        <dbReference type="Proteomes" id="UP001204953"/>
    </source>
</evidence>
<accession>A0AAE3GR94</accession>
<proteinExistence type="predicted"/>
<dbReference type="Proteomes" id="UP001204953">
    <property type="component" value="Unassembled WGS sequence"/>
</dbReference>
<protein>
    <submittedName>
        <fullName evidence="1">Uncharacterized protein</fullName>
    </submittedName>
</protein>
<dbReference type="EMBL" id="JAMZMM010000074">
    <property type="protein sequence ID" value="MCP2728784.1"/>
    <property type="molecule type" value="Genomic_DNA"/>
</dbReference>
<gene>
    <name evidence="1" type="ORF">NJ959_09930</name>
</gene>
<reference evidence="1" key="1">
    <citation type="submission" date="2022-06" db="EMBL/GenBank/DDBJ databases">
        <title>New cyanobacteria of genus Symplocastrum in benthos of Lake Baikal.</title>
        <authorList>
            <person name="Sorokovikova E."/>
            <person name="Tikhonova I."/>
            <person name="Krasnopeev A."/>
            <person name="Evseev P."/>
            <person name="Gladkikh A."/>
            <person name="Belykh O."/>
        </authorList>
    </citation>
    <scope>NUCLEOTIDE SEQUENCE</scope>
    <source>
        <strain evidence="1">BBK-W-15</strain>
    </source>
</reference>
<dbReference type="RefSeq" id="WP_254011576.1">
    <property type="nucleotide sequence ID" value="NZ_JAMZMM010000074.1"/>
</dbReference>
<keyword evidence="2" id="KW-1185">Reference proteome</keyword>
<sequence>MEILIVCIEKYTNLQTKAIAIGQELAKLEKIPEPQRTSPQQQRILELRQNEQEILL</sequence>
<evidence type="ECO:0000313" key="1">
    <source>
        <dbReference type="EMBL" id="MCP2728784.1"/>
    </source>
</evidence>